<dbReference type="STRING" id="1835702.A0A1F5LEV1"/>
<dbReference type="InterPro" id="IPR020556">
    <property type="entry name" value="Amidase_CS"/>
</dbReference>
<gene>
    <name evidence="8" type="ORF">PENARI_c012G05344</name>
</gene>
<dbReference type="InterPro" id="IPR036928">
    <property type="entry name" value="AS_sf"/>
</dbReference>
<evidence type="ECO:0000256" key="6">
    <source>
        <dbReference type="PIRSR" id="PIRSR001221-2"/>
    </source>
</evidence>
<evidence type="ECO:0000256" key="4">
    <source>
        <dbReference type="ARBA" id="ARBA00022801"/>
    </source>
</evidence>
<feature type="binding site" evidence="6">
    <location>
        <position position="190"/>
    </location>
    <ligand>
        <name>substrate</name>
    </ligand>
</feature>
<dbReference type="OrthoDB" id="6428749at2759"/>
<comment type="catalytic activity">
    <reaction evidence="1">
        <text>a monocarboxylic acid amide + H2O = a monocarboxylate + NH4(+)</text>
        <dbReference type="Rhea" id="RHEA:12020"/>
        <dbReference type="ChEBI" id="CHEBI:15377"/>
        <dbReference type="ChEBI" id="CHEBI:28938"/>
        <dbReference type="ChEBI" id="CHEBI:35757"/>
        <dbReference type="ChEBI" id="CHEBI:83628"/>
        <dbReference type="EC" id="3.5.1.4"/>
    </reaction>
</comment>
<keyword evidence="9" id="KW-1185">Reference proteome</keyword>
<feature type="binding site" evidence="6">
    <location>
        <begin position="237"/>
        <end position="240"/>
    </location>
    <ligand>
        <name>substrate</name>
    </ligand>
</feature>
<evidence type="ECO:0000313" key="9">
    <source>
        <dbReference type="Proteomes" id="UP000177622"/>
    </source>
</evidence>
<dbReference type="SUPFAM" id="SSF75304">
    <property type="entry name" value="Amidase signature (AS) enzymes"/>
    <property type="match status" value="1"/>
</dbReference>
<evidence type="ECO:0000256" key="3">
    <source>
        <dbReference type="ARBA" id="ARBA00012922"/>
    </source>
</evidence>
<name>A0A1F5LEV1_PENAI</name>
<accession>A0A1F5LEV1</accession>
<feature type="active site" description="Acyl-ester intermediate" evidence="5">
    <location>
        <position position="240"/>
    </location>
</feature>
<reference evidence="8 9" key="1">
    <citation type="journal article" date="2016" name="Sci. Rep.">
        <title>Penicillium arizonense, a new, genome sequenced fungal species, reveals a high chemical diversity in secreted metabolites.</title>
        <authorList>
            <person name="Grijseels S."/>
            <person name="Nielsen J.C."/>
            <person name="Randelovic M."/>
            <person name="Nielsen J."/>
            <person name="Nielsen K.F."/>
            <person name="Workman M."/>
            <person name="Frisvad J.C."/>
        </authorList>
    </citation>
    <scope>NUCLEOTIDE SEQUENCE [LARGE SCALE GENOMIC DNA]</scope>
    <source>
        <strain evidence="8 9">CBS 141311</strain>
    </source>
</reference>
<proteinExistence type="inferred from homology"/>
<dbReference type="GeneID" id="34577639"/>
<dbReference type="RefSeq" id="XP_022487198.1">
    <property type="nucleotide sequence ID" value="XM_022632905.1"/>
</dbReference>
<organism evidence="8 9">
    <name type="scientific">Penicillium arizonense</name>
    <dbReference type="NCBI Taxonomy" id="1835702"/>
    <lineage>
        <taxon>Eukaryota</taxon>
        <taxon>Fungi</taxon>
        <taxon>Dikarya</taxon>
        <taxon>Ascomycota</taxon>
        <taxon>Pezizomycotina</taxon>
        <taxon>Eurotiomycetes</taxon>
        <taxon>Eurotiomycetidae</taxon>
        <taxon>Eurotiales</taxon>
        <taxon>Aspergillaceae</taxon>
        <taxon>Penicillium</taxon>
    </lineage>
</organism>
<dbReference type="InterPro" id="IPR023631">
    <property type="entry name" value="Amidase_dom"/>
</dbReference>
<dbReference type="PROSITE" id="PS00571">
    <property type="entry name" value="AMIDASES"/>
    <property type="match status" value="1"/>
</dbReference>
<dbReference type="Pfam" id="PF01425">
    <property type="entry name" value="Amidase"/>
    <property type="match status" value="1"/>
</dbReference>
<evidence type="ECO:0000256" key="5">
    <source>
        <dbReference type="PIRSR" id="PIRSR001221-1"/>
    </source>
</evidence>
<evidence type="ECO:0000313" key="8">
    <source>
        <dbReference type="EMBL" id="OGE51754.1"/>
    </source>
</evidence>
<comment type="caution">
    <text evidence="8">The sequence shown here is derived from an EMBL/GenBank/DDBJ whole genome shotgun (WGS) entry which is preliminary data.</text>
</comment>
<dbReference type="EMBL" id="LXJU01000012">
    <property type="protein sequence ID" value="OGE51754.1"/>
    <property type="molecule type" value="Genomic_DNA"/>
</dbReference>
<dbReference type="Gene3D" id="3.90.1300.10">
    <property type="entry name" value="Amidase signature (AS) domain"/>
    <property type="match status" value="1"/>
</dbReference>
<feature type="domain" description="Amidase" evidence="7">
    <location>
        <begin position="85"/>
        <end position="543"/>
    </location>
</feature>
<keyword evidence="4" id="KW-0378">Hydrolase</keyword>
<dbReference type="EC" id="3.5.1.4" evidence="3"/>
<dbReference type="PANTHER" id="PTHR46072:SF3">
    <property type="entry name" value="AMIDASE"/>
    <property type="match status" value="1"/>
</dbReference>
<sequence length="559" mass="60432">MESDSNPSNWQDLVAQKKRECEQKIPREWALSGDILAGRPQRLLEYDLPRRSGLLSESELDITENYTASQLLVKLASGCVSSLNVTTAFCKRAAIAQQVLSCLTESFFPEALERAKYLDEYLQREGRPIGPLHGLPISLKDSFCVEGTQSTVGYVALLKDEPSKTNSALVKMLLKLGAVLYVKTNIPQTMMTADSENNIFSRTLNPHNTTLTAGGSSGGEGALVSFRGSILGVGTDIAGSIRIPALCCGVYGFKPTANRIPFGGQVSGATEGMPGLIPAAGPLAHSMADLKLLMSTVVGDGHAWKYDSGAVSVPWQSIPRGINDTANGSLTIGVLAEDKHFPLHPPVKRALDSTIEILTRVGHRIVRLSAGDDEEALSVSYASRLAFQYFIYGPHKDLIAASGEPLVTSVAKGAAPMFSGPFPVEQGLEPFDTIQALHEARAGVHDAWRQTWVDQKLDVILAPGAQNTAVGYDTYGWPPYTVMWNLLDYPACIIPYGKASKELDPEPMNTLDDVQPNYIPDEVDGAPCAIQVITPRFQDEKCLWAADIIDKALAVYGKK</sequence>
<feature type="active site" description="Charge relay system" evidence="5">
    <location>
        <position position="216"/>
    </location>
</feature>
<feature type="active site" description="Charge relay system" evidence="5">
    <location>
        <position position="140"/>
    </location>
</feature>
<protein>
    <recommendedName>
        <fullName evidence="3">amidase</fullName>
        <ecNumber evidence="3">3.5.1.4</ecNumber>
    </recommendedName>
</protein>
<evidence type="ECO:0000256" key="2">
    <source>
        <dbReference type="ARBA" id="ARBA00009199"/>
    </source>
</evidence>
<dbReference type="PANTHER" id="PTHR46072">
    <property type="entry name" value="AMIDASE-RELATED-RELATED"/>
    <property type="match status" value="1"/>
</dbReference>
<dbReference type="AlphaFoldDB" id="A0A1F5LEV1"/>
<comment type="similarity">
    <text evidence="2">Belongs to the amidase family.</text>
</comment>
<dbReference type="PIRSF" id="PIRSF001221">
    <property type="entry name" value="Amidase_fungi"/>
    <property type="match status" value="1"/>
</dbReference>
<dbReference type="GO" id="GO:0004040">
    <property type="term" value="F:amidase activity"/>
    <property type="evidence" value="ECO:0007669"/>
    <property type="project" value="UniProtKB-EC"/>
</dbReference>
<feature type="binding site" evidence="6">
    <location>
        <position position="216"/>
    </location>
    <ligand>
        <name>substrate</name>
    </ligand>
</feature>
<evidence type="ECO:0000259" key="7">
    <source>
        <dbReference type="Pfam" id="PF01425"/>
    </source>
</evidence>
<dbReference type="Proteomes" id="UP000177622">
    <property type="component" value="Unassembled WGS sequence"/>
</dbReference>
<evidence type="ECO:0000256" key="1">
    <source>
        <dbReference type="ARBA" id="ARBA00001311"/>
    </source>
</evidence>